<evidence type="ECO:0000256" key="12">
    <source>
        <dbReference type="PIRSR" id="PIRSR006621-2"/>
    </source>
</evidence>
<keyword evidence="3 9" id="KW-0285">Flavoprotein</keyword>
<keyword evidence="4 9" id="KW-0288">FMN</keyword>
<evidence type="ECO:0000259" key="13">
    <source>
        <dbReference type="Pfam" id="PF01207"/>
    </source>
</evidence>
<feature type="site" description="Interacts with tRNA; defines subfamily-specific binding signature" evidence="9">
    <location>
        <position position="321"/>
    </location>
</feature>
<evidence type="ECO:0000256" key="10">
    <source>
        <dbReference type="PIRNR" id="PIRNR006621"/>
    </source>
</evidence>
<dbReference type="Pfam" id="PF01207">
    <property type="entry name" value="Dus"/>
    <property type="match status" value="1"/>
</dbReference>
<accession>A0A127FCI5</accession>
<dbReference type="STRING" id="465721.ACG33_09775"/>
<dbReference type="EC" id="1.3.1.91" evidence="9"/>
<dbReference type="PANTHER" id="PTHR42907:SF1">
    <property type="entry name" value="FMN-LINKED OXIDOREDUCTASES SUPERFAMILY PROTEIN"/>
    <property type="match status" value="1"/>
</dbReference>
<feature type="binding site" evidence="9 12">
    <location>
        <begin position="255"/>
        <end position="256"/>
    </location>
    <ligand>
        <name>FMN</name>
        <dbReference type="ChEBI" id="CHEBI:58210"/>
    </ligand>
</feature>
<evidence type="ECO:0000256" key="3">
    <source>
        <dbReference type="ARBA" id="ARBA00022630"/>
    </source>
</evidence>
<keyword evidence="15" id="KW-1185">Reference proteome</keyword>
<feature type="active site" description="Proton donor" evidence="9 11">
    <location>
        <position position="117"/>
    </location>
</feature>
<dbReference type="InterPro" id="IPR004653">
    <property type="entry name" value="DusA"/>
</dbReference>
<dbReference type="NCBIfam" id="TIGR00742">
    <property type="entry name" value="yjbN"/>
    <property type="match status" value="1"/>
</dbReference>
<feature type="site" description="Interacts with tRNA" evidence="9">
    <location>
        <position position="114"/>
    </location>
</feature>
<organism evidence="14 15">
    <name type="scientific">Steroidobacter denitrificans</name>
    <dbReference type="NCBI Taxonomy" id="465721"/>
    <lineage>
        <taxon>Bacteria</taxon>
        <taxon>Pseudomonadati</taxon>
        <taxon>Pseudomonadota</taxon>
        <taxon>Gammaproteobacteria</taxon>
        <taxon>Steroidobacterales</taxon>
        <taxon>Steroidobacteraceae</taxon>
        <taxon>Steroidobacter</taxon>
    </lineage>
</organism>
<keyword evidence="7 9" id="KW-0694">RNA-binding</keyword>
<keyword evidence="2 9" id="KW-0820">tRNA-binding</keyword>
<dbReference type="PATRIC" id="fig|465721.4.peg.2075"/>
<proteinExistence type="inferred from homology"/>
<keyword evidence="8 9" id="KW-0560">Oxidoreductase</keyword>
<dbReference type="InterPro" id="IPR018517">
    <property type="entry name" value="tRNA_hU_synthase_CS"/>
</dbReference>
<comment type="similarity">
    <text evidence="10">Belongs to the dus family.</text>
</comment>
<dbReference type="KEGG" id="sdf:ACG33_09775"/>
<feature type="site" description="Interacts with tRNA; defines subfamily-specific binding signature" evidence="9">
    <location>
        <position position="205"/>
    </location>
</feature>
<dbReference type="NCBIfam" id="NF008774">
    <property type="entry name" value="PRK11815.1"/>
    <property type="match status" value="1"/>
</dbReference>
<dbReference type="HAMAP" id="MF_02041">
    <property type="entry name" value="DusA_subfam"/>
    <property type="match status" value="1"/>
</dbReference>
<evidence type="ECO:0000256" key="7">
    <source>
        <dbReference type="ARBA" id="ARBA00022884"/>
    </source>
</evidence>
<dbReference type="GO" id="GO:0050660">
    <property type="term" value="F:flavin adenine dinucleotide binding"/>
    <property type="evidence" value="ECO:0007669"/>
    <property type="project" value="InterPro"/>
</dbReference>
<dbReference type="AlphaFoldDB" id="A0A127FCI5"/>
<evidence type="ECO:0000256" key="1">
    <source>
        <dbReference type="ARBA" id="ARBA00001917"/>
    </source>
</evidence>
<evidence type="ECO:0000256" key="4">
    <source>
        <dbReference type="ARBA" id="ARBA00022643"/>
    </source>
</evidence>
<dbReference type="InterPro" id="IPR035587">
    <property type="entry name" value="DUS-like_FMN-bd"/>
</dbReference>
<feature type="site" description="Interacts with tRNA" evidence="9">
    <location>
        <position position="208"/>
    </location>
</feature>
<dbReference type="InterPro" id="IPR013785">
    <property type="entry name" value="Aldolase_TIM"/>
</dbReference>
<reference evidence="14 15" key="1">
    <citation type="submission" date="2015-06" db="EMBL/GenBank/DDBJ databases">
        <title>A Comprehensive Approach to Explore the Metabolic and Phylogenetic Diversity of Bacterial Steroid Degradation in the Environment: Testosterone as an Example.</title>
        <authorList>
            <person name="Yang F.-C."/>
            <person name="Chen Y.-L."/>
            <person name="Yu C.-P."/>
            <person name="Tang S.-L."/>
            <person name="Wang P.-H."/>
            <person name="Ismail W."/>
            <person name="Wang C.-H."/>
            <person name="Yang C.-Y."/>
            <person name="Chiang Y.-R."/>
        </authorList>
    </citation>
    <scope>NUCLEOTIDE SEQUENCE [LARGE SCALE GENOMIC DNA]</scope>
    <source>
        <strain evidence="14 15">DSM 18526</strain>
    </source>
</reference>
<keyword evidence="6 9" id="KW-0521">NADP</keyword>
<name>A0A127FCI5_STEDE</name>
<feature type="binding site" evidence="9 12">
    <location>
        <begin position="233"/>
        <end position="235"/>
    </location>
    <ligand>
        <name>FMN</name>
        <dbReference type="ChEBI" id="CHEBI:58210"/>
    </ligand>
</feature>
<comment type="function">
    <text evidence="9">Catalyzes the synthesis of 5,6-dihydrouridine (D), a modified base found in the D-loop of most tRNAs, via the reduction of the C5-C6 double bond in target uridines. Specifically modifies U20 and U20a in tRNAs.</text>
</comment>
<evidence type="ECO:0000313" key="15">
    <source>
        <dbReference type="Proteomes" id="UP000070250"/>
    </source>
</evidence>
<comment type="catalytic activity">
    <reaction evidence="9">
        <text>5,6-dihydrouridine(20) in tRNA + NADP(+) = uridine(20) in tRNA + NADPH + H(+)</text>
        <dbReference type="Rhea" id="RHEA:53336"/>
        <dbReference type="Rhea" id="RHEA-COMP:13533"/>
        <dbReference type="Rhea" id="RHEA-COMP:13534"/>
        <dbReference type="ChEBI" id="CHEBI:15378"/>
        <dbReference type="ChEBI" id="CHEBI:57783"/>
        <dbReference type="ChEBI" id="CHEBI:58349"/>
        <dbReference type="ChEBI" id="CHEBI:65315"/>
        <dbReference type="ChEBI" id="CHEBI:74443"/>
        <dbReference type="EC" id="1.3.1.91"/>
    </reaction>
</comment>
<evidence type="ECO:0000256" key="9">
    <source>
        <dbReference type="HAMAP-Rule" id="MF_02041"/>
    </source>
</evidence>
<dbReference type="InterPro" id="IPR001269">
    <property type="entry name" value="DUS_fam"/>
</dbReference>
<comment type="similarity">
    <text evidence="9">Belongs to the Dus family. DusA subfamily.</text>
</comment>
<dbReference type="PROSITE" id="PS01136">
    <property type="entry name" value="UPF0034"/>
    <property type="match status" value="1"/>
</dbReference>
<evidence type="ECO:0000313" key="14">
    <source>
        <dbReference type="EMBL" id="AMN47380.1"/>
    </source>
</evidence>
<feature type="binding site" evidence="9 12">
    <location>
        <position position="156"/>
    </location>
    <ligand>
        <name>FMN</name>
        <dbReference type="ChEBI" id="CHEBI:58210"/>
    </ligand>
</feature>
<comment type="catalytic activity">
    <reaction evidence="9">
        <text>5,6-dihydrouridine(20a) in tRNA + NAD(+) = uridine(20a) in tRNA + NADH + H(+)</text>
        <dbReference type="Rhea" id="RHEA:53348"/>
        <dbReference type="Rhea" id="RHEA-COMP:13535"/>
        <dbReference type="Rhea" id="RHEA-COMP:13536"/>
        <dbReference type="ChEBI" id="CHEBI:15378"/>
        <dbReference type="ChEBI" id="CHEBI:57540"/>
        <dbReference type="ChEBI" id="CHEBI:57945"/>
        <dbReference type="ChEBI" id="CHEBI:65315"/>
        <dbReference type="ChEBI" id="CHEBI:74443"/>
    </reaction>
</comment>
<dbReference type="GO" id="GO:0102264">
    <property type="term" value="F:tRNA-dihydrouridine20 synthase activity"/>
    <property type="evidence" value="ECO:0007669"/>
    <property type="project" value="UniProtKB-EC"/>
</dbReference>
<dbReference type="GO" id="GO:0010181">
    <property type="term" value="F:FMN binding"/>
    <property type="evidence" value="ECO:0007669"/>
    <property type="project" value="UniProtKB-UniRule"/>
</dbReference>
<dbReference type="GO" id="GO:0102266">
    <property type="term" value="F:tRNA-dihydrouridine20a synthase activity"/>
    <property type="evidence" value="ECO:0007669"/>
    <property type="project" value="RHEA"/>
</dbReference>
<dbReference type="Gene3D" id="3.20.20.70">
    <property type="entry name" value="Aldolase class I"/>
    <property type="match status" value="1"/>
</dbReference>
<protein>
    <recommendedName>
        <fullName evidence="9">tRNA-dihydrouridine(20/20a) synthase</fullName>
        <ecNumber evidence="9">1.3.1.91</ecNumber>
    </recommendedName>
    <alternativeName>
        <fullName evidence="9">U20-specific dihydrouridine synthase</fullName>
        <shortName evidence="9">U20-specific Dus</shortName>
    </alternativeName>
    <alternativeName>
        <fullName evidence="9">tRNA-dihydrouridine synthase A</fullName>
    </alternativeName>
</protein>
<comment type="catalytic activity">
    <reaction evidence="9">
        <text>5,6-dihydrouridine(20) in tRNA + NAD(+) = uridine(20) in tRNA + NADH + H(+)</text>
        <dbReference type="Rhea" id="RHEA:53340"/>
        <dbReference type="Rhea" id="RHEA-COMP:13533"/>
        <dbReference type="Rhea" id="RHEA-COMP:13534"/>
        <dbReference type="ChEBI" id="CHEBI:15378"/>
        <dbReference type="ChEBI" id="CHEBI:57540"/>
        <dbReference type="ChEBI" id="CHEBI:57945"/>
        <dbReference type="ChEBI" id="CHEBI:65315"/>
        <dbReference type="ChEBI" id="CHEBI:74443"/>
        <dbReference type="EC" id="1.3.1.91"/>
    </reaction>
</comment>
<evidence type="ECO:0000256" key="5">
    <source>
        <dbReference type="ARBA" id="ARBA00022694"/>
    </source>
</evidence>
<gene>
    <name evidence="9" type="primary">dusA</name>
    <name evidence="14" type="ORF">ACG33_09775</name>
</gene>
<feature type="binding site" evidence="9 12">
    <location>
        <position position="87"/>
    </location>
    <ligand>
        <name>FMN</name>
        <dbReference type="ChEBI" id="CHEBI:58210"/>
    </ligand>
</feature>
<feature type="binding site" evidence="9">
    <location>
        <begin position="34"/>
        <end position="36"/>
    </location>
    <ligand>
        <name>FMN</name>
        <dbReference type="ChEBI" id="CHEBI:58210"/>
    </ligand>
</feature>
<dbReference type="GO" id="GO:0000049">
    <property type="term" value="F:tRNA binding"/>
    <property type="evidence" value="ECO:0007669"/>
    <property type="project" value="UniProtKB-UniRule"/>
</dbReference>
<keyword evidence="5 9" id="KW-0819">tRNA processing</keyword>
<feature type="binding site" evidence="9 12">
    <location>
        <position position="193"/>
    </location>
    <ligand>
        <name>FMN</name>
        <dbReference type="ChEBI" id="CHEBI:58210"/>
    </ligand>
</feature>
<dbReference type="EMBL" id="CP011971">
    <property type="protein sequence ID" value="AMN47380.1"/>
    <property type="molecule type" value="Genomic_DNA"/>
</dbReference>
<dbReference type="PIRSF" id="PIRSF006621">
    <property type="entry name" value="Dus"/>
    <property type="match status" value="1"/>
</dbReference>
<evidence type="ECO:0000256" key="8">
    <source>
        <dbReference type="ARBA" id="ARBA00023002"/>
    </source>
</evidence>
<feature type="site" description="Interacts with tRNA; defines subfamily-specific binding signature" evidence="9">
    <location>
        <position position="324"/>
    </location>
</feature>
<evidence type="ECO:0000256" key="11">
    <source>
        <dbReference type="PIRSR" id="PIRSR006621-1"/>
    </source>
</evidence>
<dbReference type="Proteomes" id="UP000070250">
    <property type="component" value="Chromosome"/>
</dbReference>
<comment type="cofactor">
    <cofactor evidence="1 9 10 12">
        <name>FMN</name>
        <dbReference type="ChEBI" id="CHEBI:58210"/>
    </cofactor>
</comment>
<comment type="catalytic activity">
    <reaction evidence="9">
        <text>5,6-dihydrouridine(20a) in tRNA + NADP(+) = uridine(20a) in tRNA + NADPH + H(+)</text>
        <dbReference type="Rhea" id="RHEA:53344"/>
        <dbReference type="Rhea" id="RHEA-COMP:13535"/>
        <dbReference type="Rhea" id="RHEA-COMP:13536"/>
        <dbReference type="ChEBI" id="CHEBI:15378"/>
        <dbReference type="ChEBI" id="CHEBI:57783"/>
        <dbReference type="ChEBI" id="CHEBI:58349"/>
        <dbReference type="ChEBI" id="CHEBI:65315"/>
        <dbReference type="ChEBI" id="CHEBI:74443"/>
    </reaction>
</comment>
<dbReference type="Gene3D" id="1.20.120.1460">
    <property type="match status" value="1"/>
</dbReference>
<dbReference type="CDD" id="cd02801">
    <property type="entry name" value="DUS_like_FMN"/>
    <property type="match status" value="1"/>
</dbReference>
<evidence type="ECO:0000256" key="2">
    <source>
        <dbReference type="ARBA" id="ARBA00022555"/>
    </source>
</evidence>
<dbReference type="PANTHER" id="PTHR42907">
    <property type="entry name" value="FMN-LINKED OXIDOREDUCTASES SUPERFAMILY PROTEIN"/>
    <property type="match status" value="1"/>
</dbReference>
<dbReference type="SUPFAM" id="SSF51395">
    <property type="entry name" value="FMN-linked oxidoreductases"/>
    <property type="match status" value="1"/>
</dbReference>
<keyword evidence="12" id="KW-0547">Nucleotide-binding</keyword>
<evidence type="ECO:0000256" key="6">
    <source>
        <dbReference type="ARBA" id="ARBA00022857"/>
    </source>
</evidence>
<sequence>MQIPVKLAASWIDAGKSIGKSTCPMARPKISVAPMLAYTDSHCRYFLRLLTPGALLYSEMITAAAIVRGDAQRLLAFDPAEHPLALQLGGCDARELAQAARIGEQFGYDEINLNCGCPSDRVRSGRFGACLMSQPALVADCIQAMREAVDIPVTVKCRTGIDPMPADAADEYGFLTRFIHRVAQSGCDVFVVHARRAVLGGLSPKQNREIPPLQYDVVERLRADFPALTLILNGGVRTLQAVREHLRVFDGVMIGREAYQNPYLMAQLHQAVCDPQWTAPSREQVIEQFVPYVQARLKEGHRLSGMIRHIQGLYAGLPRARSWRRFLVEQAARPAADTDVLVDSLRIVRAAA</sequence>
<feature type="domain" description="DUS-like FMN-binding" evidence="13">
    <location>
        <begin position="32"/>
        <end position="332"/>
    </location>
</feature>